<dbReference type="AlphaFoldDB" id="A0A3S5CKJ9"/>
<accession>A0A3S5CKJ9</accession>
<gene>
    <name evidence="1" type="ORF">PXEA_LOCUS22219</name>
</gene>
<organism evidence="1 2">
    <name type="scientific">Protopolystoma xenopodis</name>
    <dbReference type="NCBI Taxonomy" id="117903"/>
    <lineage>
        <taxon>Eukaryota</taxon>
        <taxon>Metazoa</taxon>
        <taxon>Spiralia</taxon>
        <taxon>Lophotrochozoa</taxon>
        <taxon>Platyhelminthes</taxon>
        <taxon>Monogenea</taxon>
        <taxon>Polyopisthocotylea</taxon>
        <taxon>Polystomatidea</taxon>
        <taxon>Polystomatidae</taxon>
        <taxon>Protopolystoma</taxon>
    </lineage>
</organism>
<name>A0A3S5CKJ9_9PLAT</name>
<sequence length="94" mass="10832">MNDKHLCSTYTTVCLVHLARFLQRLGCLTPPNAEDSSREPLSLHSPLMRHAACFIQLSVFEYGANLYRLLAANEMLNSVRHSRRSYYNTFQVNK</sequence>
<evidence type="ECO:0000313" key="1">
    <source>
        <dbReference type="EMBL" id="VEL28779.1"/>
    </source>
</evidence>
<protein>
    <submittedName>
        <fullName evidence="1">Uncharacterized protein</fullName>
    </submittedName>
</protein>
<proteinExistence type="predicted"/>
<comment type="caution">
    <text evidence="1">The sequence shown here is derived from an EMBL/GenBank/DDBJ whole genome shotgun (WGS) entry which is preliminary data.</text>
</comment>
<dbReference type="Proteomes" id="UP000784294">
    <property type="component" value="Unassembled WGS sequence"/>
</dbReference>
<evidence type="ECO:0000313" key="2">
    <source>
        <dbReference type="Proteomes" id="UP000784294"/>
    </source>
</evidence>
<reference evidence="1" key="1">
    <citation type="submission" date="2018-11" db="EMBL/GenBank/DDBJ databases">
        <authorList>
            <consortium name="Pathogen Informatics"/>
        </authorList>
    </citation>
    <scope>NUCLEOTIDE SEQUENCE</scope>
</reference>
<dbReference type="EMBL" id="CAAALY010097757">
    <property type="protein sequence ID" value="VEL28779.1"/>
    <property type="molecule type" value="Genomic_DNA"/>
</dbReference>
<keyword evidence="2" id="KW-1185">Reference proteome</keyword>